<dbReference type="Pfam" id="PF20441">
    <property type="entry name" value="TerL_nuclease"/>
    <property type="match status" value="1"/>
</dbReference>
<dbReference type="AlphaFoldDB" id="A0A4Q2K646"/>
<dbReference type="InterPro" id="IPR005021">
    <property type="entry name" value="Terminase_largesu-like"/>
</dbReference>
<dbReference type="PANTHER" id="PTHR41287">
    <property type="match status" value="1"/>
</dbReference>
<evidence type="ECO:0000313" key="4">
    <source>
        <dbReference type="Proteomes" id="UP000293345"/>
    </source>
</evidence>
<accession>A0A4Q2K646</accession>
<dbReference type="OrthoDB" id="3197057at2"/>
<dbReference type="GO" id="GO:0004519">
    <property type="term" value="F:endonuclease activity"/>
    <property type="evidence" value="ECO:0007669"/>
    <property type="project" value="InterPro"/>
</dbReference>
<name>A0A4Q2K646_9ACTN</name>
<feature type="domain" description="Terminase large subunit-like endonuclease" evidence="2">
    <location>
        <begin position="276"/>
        <end position="560"/>
    </location>
</feature>
<evidence type="ECO:0000259" key="1">
    <source>
        <dbReference type="Pfam" id="PF03354"/>
    </source>
</evidence>
<evidence type="ECO:0000259" key="2">
    <source>
        <dbReference type="Pfam" id="PF20441"/>
    </source>
</evidence>
<keyword evidence="4" id="KW-1185">Reference proteome</keyword>
<feature type="domain" description="Terminase large subunit-like ATPase" evidence="1">
    <location>
        <begin position="93"/>
        <end position="264"/>
    </location>
</feature>
<dbReference type="Gene3D" id="3.40.50.300">
    <property type="entry name" value="P-loop containing nucleotide triphosphate hydrolases"/>
    <property type="match status" value="1"/>
</dbReference>
<dbReference type="InterPro" id="IPR046461">
    <property type="entry name" value="TerL_ATPase"/>
</dbReference>
<dbReference type="InterPro" id="IPR027417">
    <property type="entry name" value="P-loop_NTPase"/>
</dbReference>
<gene>
    <name evidence="3" type="ORF">ET524_10660</name>
</gene>
<dbReference type="EMBL" id="SDPW01000001">
    <property type="protein sequence ID" value="RXZ55184.1"/>
    <property type="molecule type" value="Genomic_DNA"/>
</dbReference>
<organism evidence="3 4">
    <name type="scientific">Senegalimassilia faecalis</name>
    <dbReference type="NCBI Taxonomy" id="2509433"/>
    <lineage>
        <taxon>Bacteria</taxon>
        <taxon>Bacillati</taxon>
        <taxon>Actinomycetota</taxon>
        <taxon>Coriobacteriia</taxon>
        <taxon>Coriobacteriales</taxon>
        <taxon>Coriobacteriaceae</taxon>
        <taxon>Senegalimassilia</taxon>
    </lineage>
</organism>
<dbReference type="InterPro" id="IPR046462">
    <property type="entry name" value="TerL_nuclease"/>
</dbReference>
<dbReference type="PANTHER" id="PTHR41287:SF1">
    <property type="entry name" value="PROTEIN YMFN"/>
    <property type="match status" value="1"/>
</dbReference>
<proteinExistence type="predicted"/>
<protein>
    <submittedName>
        <fullName evidence="3">Terminase large subunit</fullName>
    </submittedName>
</protein>
<dbReference type="Proteomes" id="UP000293345">
    <property type="component" value="Unassembled WGS sequence"/>
</dbReference>
<sequence>MKRASAAKGKWSGAGRCELAIRSYFGGILNGEITACKKMHQVAERVLRDMDNVDPLYPYHFREEFAAKHVNFIETFCRLPSGKLGRKFKLELFQLAILSVIFGFVDAEGLRQYREVLWIMGRKNGKTALASAIELDLLINDDEGAPEVYNVATAHDQAAKGFNNAWRMVMTSPALAKHVRKRVSDLYCDLNMGSIKALSANTNHLDGLDISGAIVDELAAMRNRDLYDLTIQGISARRQPLVLEITTNGFVRGGIFDAQYEYASKWLEGKASGEKAEHFIAFIFELDEREEWQDETCWIKANPGDGTIKSHKSLKENVSKAKDDPTFLPTLLVKDFNLIENQSQAWLTWSEIHNEATFDPSDGSFSYAVLGVDASDTTDLTAACLLMMRPNDENIYAMHMAWIPLRALEQAEAEGRRGGRDGVPYDAWIARGLLRTSATPIIDKRDVLDWVTEIQEKYGIYTVACGYDPWHMRDVPTVEAYEGYFGADNFKKVIQGAQTLSMPMKELRALYKENRIVDNQNPIAEWCRSNVMIRNDANGNIAPDKKNQDPRNRIDAWAAECDAFVVLKDMMDDYQSMIGG</sequence>
<dbReference type="Pfam" id="PF03354">
    <property type="entry name" value="TerL_ATPase"/>
    <property type="match status" value="1"/>
</dbReference>
<reference evidence="3 4" key="1">
    <citation type="submission" date="2019-01" db="EMBL/GenBank/DDBJ databases">
        <title>Senegalimassilia sp. nov. KGMB04484 isolated human feces.</title>
        <authorList>
            <person name="Han K.-I."/>
            <person name="Kim J.-S."/>
            <person name="Lee K.C."/>
            <person name="Suh M.K."/>
            <person name="Eom M.K."/>
            <person name="Lee J.H."/>
            <person name="Park S.-H."/>
            <person name="Kang S.W."/>
            <person name="Park J.-E."/>
            <person name="Oh B.S."/>
            <person name="Yu S.Y."/>
            <person name="Choi S.-H."/>
            <person name="Lee D.H."/>
            <person name="Yoon H."/>
            <person name="Kim B.-Y."/>
            <person name="Lee J.H."/>
            <person name="Lee J.-S."/>
        </authorList>
    </citation>
    <scope>NUCLEOTIDE SEQUENCE [LARGE SCALE GENOMIC DNA]</scope>
    <source>
        <strain evidence="3 4">KGMB04484</strain>
    </source>
</reference>
<evidence type="ECO:0000313" key="3">
    <source>
        <dbReference type="EMBL" id="RXZ55184.1"/>
    </source>
</evidence>
<comment type="caution">
    <text evidence="3">The sequence shown here is derived from an EMBL/GenBank/DDBJ whole genome shotgun (WGS) entry which is preliminary data.</text>
</comment>